<dbReference type="Gene3D" id="2.10.50.10">
    <property type="entry name" value="Tumor Necrosis Factor Receptor, subunit A, domain 2"/>
    <property type="match status" value="1"/>
</dbReference>
<dbReference type="Gene3D" id="2.60.120.200">
    <property type="match status" value="1"/>
</dbReference>
<accession>A0A7S4PK46</accession>
<reference evidence="1" key="1">
    <citation type="submission" date="2021-01" db="EMBL/GenBank/DDBJ databases">
        <authorList>
            <person name="Corre E."/>
            <person name="Pelletier E."/>
            <person name="Niang G."/>
            <person name="Scheremetjew M."/>
            <person name="Finn R."/>
            <person name="Kale V."/>
            <person name="Holt S."/>
            <person name="Cochrane G."/>
            <person name="Meng A."/>
            <person name="Brown T."/>
            <person name="Cohen L."/>
        </authorList>
    </citation>
    <scope>NUCLEOTIDE SEQUENCE</scope>
    <source>
        <strain evidence="1">CCMP 2712</strain>
    </source>
</reference>
<dbReference type="CDD" id="cd00185">
    <property type="entry name" value="TNFRSF"/>
    <property type="match status" value="1"/>
</dbReference>
<name>A0A7S4PK46_GUITH</name>
<sequence>MDGTFNSGINTVSDINQTILDYRPLPTWKDLSGNGRDAVALTSSNGARYTTQCELLPRVGVRFDGSCGYKTTGTSPFQAKTATIFAVLQKTGADTATQGHVVSGLLQGGTPVQTLGFKSKTEAFYLRDDLTPGTTDTTYNTNPLLDTVVTHDRIVLSSTATYNGVQDVTELRVNGFSNPSVSLGHSAGDTGSTGYAVIGAANDLASAYNFVGFIQEIIVFDIALSAVQAAAIELYLSRKWHVSAHKMDSDGNGVTDYYDPMQALSGCSNCNPGTQVYYGQCSTCPAATYSNDGVMCKTCPSSSTSFAGATSIAQCSCNPGYYRTSLTSCQACPAGFYCPAVCT</sequence>
<evidence type="ECO:0008006" key="2">
    <source>
        <dbReference type="Google" id="ProtNLM"/>
    </source>
</evidence>
<gene>
    <name evidence="1" type="ORF">GTHE00462_LOCUS36397</name>
</gene>
<dbReference type="InterPro" id="IPR013320">
    <property type="entry name" value="ConA-like_dom_sf"/>
</dbReference>
<dbReference type="SUPFAM" id="SSF57184">
    <property type="entry name" value="Growth factor receptor domain"/>
    <property type="match status" value="1"/>
</dbReference>
<dbReference type="AlphaFoldDB" id="A0A7S4PK46"/>
<proteinExistence type="predicted"/>
<dbReference type="SUPFAM" id="SSF49899">
    <property type="entry name" value="Concanavalin A-like lectins/glucanases"/>
    <property type="match status" value="1"/>
</dbReference>
<dbReference type="InterPro" id="IPR009030">
    <property type="entry name" value="Growth_fac_rcpt_cys_sf"/>
</dbReference>
<protein>
    <recommendedName>
        <fullName evidence="2">Tyrosine-protein kinase ephrin type A/B receptor-like domain-containing protein</fullName>
    </recommendedName>
</protein>
<organism evidence="1">
    <name type="scientific">Guillardia theta</name>
    <name type="common">Cryptophyte</name>
    <name type="synonym">Cryptomonas phi</name>
    <dbReference type="NCBI Taxonomy" id="55529"/>
    <lineage>
        <taxon>Eukaryota</taxon>
        <taxon>Cryptophyceae</taxon>
        <taxon>Pyrenomonadales</taxon>
        <taxon>Geminigeraceae</taxon>
        <taxon>Guillardia</taxon>
    </lineage>
</organism>
<dbReference type="EMBL" id="HBKN01046607">
    <property type="protein sequence ID" value="CAE2336349.1"/>
    <property type="molecule type" value="Transcribed_RNA"/>
</dbReference>
<evidence type="ECO:0000313" key="1">
    <source>
        <dbReference type="EMBL" id="CAE2336349.1"/>
    </source>
</evidence>